<proteinExistence type="predicted"/>
<evidence type="ECO:0000313" key="1">
    <source>
        <dbReference type="EMBL" id="RNA08533.1"/>
    </source>
</evidence>
<dbReference type="AlphaFoldDB" id="A0A3M7QB39"/>
<accession>A0A3M7QB39</accession>
<dbReference type="EMBL" id="REGN01006705">
    <property type="protein sequence ID" value="RNA08533.1"/>
    <property type="molecule type" value="Genomic_DNA"/>
</dbReference>
<reference evidence="1 2" key="1">
    <citation type="journal article" date="2018" name="Sci. Rep.">
        <title>Genomic signatures of local adaptation to the degree of environmental predictability in rotifers.</title>
        <authorList>
            <person name="Franch-Gras L."/>
            <person name="Hahn C."/>
            <person name="Garcia-Roger E.M."/>
            <person name="Carmona M.J."/>
            <person name="Serra M."/>
            <person name="Gomez A."/>
        </authorList>
    </citation>
    <scope>NUCLEOTIDE SEQUENCE [LARGE SCALE GENOMIC DNA]</scope>
    <source>
        <strain evidence="1">HYR1</strain>
    </source>
</reference>
<sequence>MWTIGALRIPGCDLSSRGTLLILHGTRSAYHLGLPSSSLTTVQLLTRYRPAWPGVSDLRT</sequence>
<comment type="caution">
    <text evidence="1">The sequence shown here is derived from an EMBL/GenBank/DDBJ whole genome shotgun (WGS) entry which is preliminary data.</text>
</comment>
<protein>
    <submittedName>
        <fullName evidence="1">Uncharacterized protein</fullName>
    </submittedName>
</protein>
<keyword evidence="2" id="KW-1185">Reference proteome</keyword>
<gene>
    <name evidence="1" type="ORF">BpHYR1_038388</name>
</gene>
<dbReference type="Proteomes" id="UP000276133">
    <property type="component" value="Unassembled WGS sequence"/>
</dbReference>
<organism evidence="1 2">
    <name type="scientific">Brachionus plicatilis</name>
    <name type="common">Marine rotifer</name>
    <name type="synonym">Brachionus muelleri</name>
    <dbReference type="NCBI Taxonomy" id="10195"/>
    <lineage>
        <taxon>Eukaryota</taxon>
        <taxon>Metazoa</taxon>
        <taxon>Spiralia</taxon>
        <taxon>Gnathifera</taxon>
        <taxon>Rotifera</taxon>
        <taxon>Eurotatoria</taxon>
        <taxon>Monogononta</taxon>
        <taxon>Pseudotrocha</taxon>
        <taxon>Ploima</taxon>
        <taxon>Brachionidae</taxon>
        <taxon>Brachionus</taxon>
    </lineage>
</organism>
<evidence type="ECO:0000313" key="2">
    <source>
        <dbReference type="Proteomes" id="UP000276133"/>
    </source>
</evidence>
<name>A0A3M7QB39_BRAPC</name>